<protein>
    <submittedName>
        <fullName evidence="1">Uncharacterized protein</fullName>
    </submittedName>
</protein>
<proteinExistence type="predicted"/>
<dbReference type="eggNOG" id="ENOG5032FJM">
    <property type="taxonomic scope" value="Bacteria"/>
</dbReference>
<dbReference type="AlphaFoldDB" id="C8PFF3"/>
<evidence type="ECO:0000313" key="2">
    <source>
        <dbReference type="Proteomes" id="UP000005709"/>
    </source>
</evidence>
<reference evidence="1 2" key="1">
    <citation type="submission" date="2009-07" db="EMBL/GenBank/DDBJ databases">
        <authorList>
            <person name="Madupu R."/>
            <person name="Sebastian Y."/>
            <person name="Durkin A.S."/>
            <person name="Torralba M."/>
            <person name="Methe B."/>
            <person name="Sutton G.G."/>
            <person name="Strausberg R.L."/>
            <person name="Nelson K.E."/>
        </authorList>
    </citation>
    <scope>NUCLEOTIDE SEQUENCE [LARGE SCALE GENOMIC DNA]</scope>
    <source>
        <strain evidence="1 2">RM3268</strain>
    </source>
</reference>
<dbReference type="EMBL" id="ACYG01000014">
    <property type="protein sequence ID" value="EEV18419.1"/>
    <property type="molecule type" value="Genomic_DNA"/>
</dbReference>
<evidence type="ECO:0000313" key="1">
    <source>
        <dbReference type="EMBL" id="EEV18419.1"/>
    </source>
</evidence>
<keyword evidence="2" id="KW-1185">Reference proteome</keyword>
<gene>
    <name evidence="1" type="ORF">CAMGR0001_2110</name>
</gene>
<organism evidence="1 2">
    <name type="scientific">Campylobacter gracilis RM3268</name>
    <dbReference type="NCBI Taxonomy" id="553220"/>
    <lineage>
        <taxon>Bacteria</taxon>
        <taxon>Pseudomonadati</taxon>
        <taxon>Campylobacterota</taxon>
        <taxon>Epsilonproteobacteria</taxon>
        <taxon>Campylobacterales</taxon>
        <taxon>Campylobacteraceae</taxon>
        <taxon>Campylobacter</taxon>
    </lineage>
</organism>
<comment type="caution">
    <text evidence="1">The sequence shown here is derived from an EMBL/GenBank/DDBJ whole genome shotgun (WGS) entry which is preliminary data.</text>
</comment>
<sequence>MARITDEKREKIIADYKAGASKNSLALKYEVSIGAVFKICNGVERDLAPLVKAQVAINTELADRSEKEVKAFHSAVDEATKHLIYFQNSALRNQKLANAALESAERLCDIEAHARITAKNKETVLGRMPETIIQNTNAQQTKIQITRREIGASDE</sequence>
<dbReference type="Proteomes" id="UP000005709">
    <property type="component" value="Unassembled WGS sequence"/>
</dbReference>
<dbReference type="RefSeq" id="WP_005869970.1">
    <property type="nucleotide sequence ID" value="NZ_ACYG01000014.1"/>
</dbReference>
<dbReference type="STRING" id="824.CGRAC_0215"/>
<name>C8PFF3_9BACT</name>
<dbReference type="OrthoDB" id="5355040at2"/>
<accession>C8PFF3</accession>